<dbReference type="EMBL" id="CP141615">
    <property type="protein sequence ID" value="WRP17154.1"/>
    <property type="molecule type" value="Genomic_DNA"/>
</dbReference>
<keyword evidence="2" id="KW-1185">Reference proteome</keyword>
<sequence>MRLLLDAADSLVVAGVKSGDLTATRNAARGVGALLNLVLEML</sequence>
<dbReference type="Proteomes" id="UP001332192">
    <property type="component" value="Chromosome"/>
</dbReference>
<name>A0ABZ1BWH7_9FIRM</name>
<protein>
    <submittedName>
        <fullName evidence="1">Uncharacterized protein</fullName>
    </submittedName>
</protein>
<reference evidence="1 2" key="1">
    <citation type="journal article" date="2024" name="Front. Microbiol.">
        <title>Novel thermophilic genera Geochorda gen. nov. and Carboxydochorda gen. nov. from the deep terrestrial subsurface reveal the ecophysiological diversity in the class Limnochordia.</title>
        <authorList>
            <person name="Karnachuk O.V."/>
            <person name="Lukina A.P."/>
            <person name="Avakyan M.R."/>
            <person name="Kadnikov V.V."/>
            <person name="Begmatov S."/>
            <person name="Beletsky A.V."/>
            <person name="Vlasova K.G."/>
            <person name="Novikov A.A."/>
            <person name="Shcherbakova V.A."/>
            <person name="Mardanov A.V."/>
            <person name="Ravin N.V."/>
        </authorList>
    </citation>
    <scope>NUCLEOTIDE SEQUENCE [LARGE SCALE GENOMIC DNA]</scope>
    <source>
        <strain evidence="1 2">L945</strain>
    </source>
</reference>
<organism evidence="1 2">
    <name type="scientific">Carboxydichorda subterranea</name>
    <dbReference type="NCBI Taxonomy" id="3109565"/>
    <lineage>
        <taxon>Bacteria</taxon>
        <taxon>Bacillati</taxon>
        <taxon>Bacillota</taxon>
        <taxon>Limnochordia</taxon>
        <taxon>Limnochordales</taxon>
        <taxon>Geochordaceae</taxon>
        <taxon>Carboxydichorda</taxon>
    </lineage>
</organism>
<dbReference type="RefSeq" id="WP_324716426.1">
    <property type="nucleotide sequence ID" value="NZ_CP141615.1"/>
</dbReference>
<evidence type="ECO:0000313" key="2">
    <source>
        <dbReference type="Proteomes" id="UP001332192"/>
    </source>
</evidence>
<proteinExistence type="predicted"/>
<gene>
    <name evidence="1" type="ORF">U7230_13865</name>
</gene>
<accession>A0ABZ1BWH7</accession>
<evidence type="ECO:0000313" key="1">
    <source>
        <dbReference type="EMBL" id="WRP17154.1"/>
    </source>
</evidence>